<evidence type="ECO:0000256" key="1">
    <source>
        <dbReference type="ARBA" id="ARBA00004123"/>
    </source>
</evidence>
<dbReference type="AlphaFoldDB" id="A0A9P6IWE9"/>
<keyword evidence="5" id="KW-0539">Nucleus</keyword>
<gene>
    <name evidence="7" type="primary">SNF5</name>
    <name evidence="7" type="ORF">BGZ70_002949</name>
</gene>
<evidence type="ECO:0000256" key="2">
    <source>
        <dbReference type="ARBA" id="ARBA00010239"/>
    </source>
</evidence>
<protein>
    <submittedName>
        <fullName evidence="7">SWI/SNF chromatin-remodeling complex subunit</fullName>
    </submittedName>
</protein>
<organism evidence="7 8">
    <name type="scientific">Mortierella alpina</name>
    <name type="common">Oleaginous fungus</name>
    <name type="synonym">Mortierella renispora</name>
    <dbReference type="NCBI Taxonomy" id="64518"/>
    <lineage>
        <taxon>Eukaryota</taxon>
        <taxon>Fungi</taxon>
        <taxon>Fungi incertae sedis</taxon>
        <taxon>Mucoromycota</taxon>
        <taxon>Mortierellomycotina</taxon>
        <taxon>Mortierellomycetes</taxon>
        <taxon>Mortierellales</taxon>
        <taxon>Mortierellaceae</taxon>
        <taxon>Mortierella</taxon>
    </lineage>
</organism>
<accession>A0A9P6IWE9</accession>
<feature type="region of interest" description="Disordered" evidence="6">
    <location>
        <begin position="1"/>
        <end position="35"/>
    </location>
</feature>
<evidence type="ECO:0000256" key="4">
    <source>
        <dbReference type="ARBA" id="ARBA00023163"/>
    </source>
</evidence>
<keyword evidence="8" id="KW-1185">Reference proteome</keyword>
<dbReference type="GO" id="GO:0000228">
    <property type="term" value="C:nuclear chromosome"/>
    <property type="evidence" value="ECO:0007669"/>
    <property type="project" value="InterPro"/>
</dbReference>
<dbReference type="InterPro" id="IPR006939">
    <property type="entry name" value="SNF5"/>
</dbReference>
<dbReference type="EMBL" id="JAAAHY010001758">
    <property type="protein sequence ID" value="KAF9946936.1"/>
    <property type="molecule type" value="Genomic_DNA"/>
</dbReference>
<evidence type="ECO:0000313" key="8">
    <source>
        <dbReference type="Proteomes" id="UP000738359"/>
    </source>
</evidence>
<dbReference type="Pfam" id="PF04855">
    <property type="entry name" value="SNF5"/>
    <property type="match status" value="1"/>
</dbReference>
<dbReference type="GO" id="GO:0006338">
    <property type="term" value="P:chromatin remodeling"/>
    <property type="evidence" value="ECO:0007669"/>
    <property type="project" value="InterPro"/>
</dbReference>
<evidence type="ECO:0000313" key="7">
    <source>
        <dbReference type="EMBL" id="KAF9946936.1"/>
    </source>
</evidence>
<dbReference type="PANTHER" id="PTHR10019">
    <property type="entry name" value="SNF5"/>
    <property type="match status" value="1"/>
</dbReference>
<proteinExistence type="inferred from homology"/>
<dbReference type="OrthoDB" id="515064at2759"/>
<evidence type="ECO:0000256" key="3">
    <source>
        <dbReference type="ARBA" id="ARBA00023015"/>
    </source>
</evidence>
<comment type="caution">
    <text evidence="7">The sequence shown here is derived from an EMBL/GenBank/DDBJ whole genome shotgun (WGS) entry which is preliminary data.</text>
</comment>
<evidence type="ECO:0000256" key="5">
    <source>
        <dbReference type="ARBA" id="ARBA00023242"/>
    </source>
</evidence>
<name>A0A9P6IWE9_MORAP</name>
<reference evidence="7" key="1">
    <citation type="journal article" date="2020" name="Fungal Divers.">
        <title>Resolving the Mortierellaceae phylogeny through synthesis of multi-gene phylogenetics and phylogenomics.</title>
        <authorList>
            <person name="Vandepol N."/>
            <person name="Liber J."/>
            <person name="Desiro A."/>
            <person name="Na H."/>
            <person name="Kennedy M."/>
            <person name="Barry K."/>
            <person name="Grigoriev I.V."/>
            <person name="Miller A.N."/>
            <person name="O'Donnell K."/>
            <person name="Stajich J.E."/>
            <person name="Bonito G."/>
        </authorList>
    </citation>
    <scope>NUCLEOTIDE SEQUENCE</scope>
    <source>
        <strain evidence="7">CK1249</strain>
    </source>
</reference>
<keyword evidence="3" id="KW-0805">Transcription regulation</keyword>
<comment type="similarity">
    <text evidence="2">Belongs to the SNF5 family.</text>
</comment>
<dbReference type="Proteomes" id="UP000738359">
    <property type="component" value="Unassembled WGS sequence"/>
</dbReference>
<evidence type="ECO:0000256" key="6">
    <source>
        <dbReference type="SAM" id="MobiDB-lite"/>
    </source>
</evidence>
<sequence>MSEAALTSGPVAPSLGSSLLPHHNSTTTQIGPSPAMTDLQRSELERYMSRDALFLSAFEHQRQMQLALLNEKQLGIRQIAQSGAEIFGPGYHPACGNGATVSGPHGNAFQIVYPAHRRRARKSKAFTFPRLLVEEQAQKEDVLVPIRLEIELDGLVLRDTFTWNLYESLITPEHFAEVLCEDMQFPAQQFAPLIAKHIREQIQDYHLPVLSTTVPPLEDQDPVVQEEGRPSQELRILIKIDITVANTSLVDQFEWDISCSSNDPEHFAEVLAAELGLGGEFRTAIAHSIREQVQTHTKCLNLIGYSYDGSSVNDEDLRGSFLPKLITILREEEAVEQFTPILEKLTEPEIDKLERDRERDKRRKRRQTRGRRGVILPDRWDQQREGPRWLMTTPLRVPHPPFLLPWLARDRHRITGSRGNYEDQDQIFQYTIWGFLGPQYTDPRTLGIKVAENMPGSLVQDRARLHQLYPSDRFEILVRSGTSENAMIEDYRVRCLECPPGKLYNCGPDGTLQNFEVHLKSNRAHRSYVELKKSRGGAAPLHASQQALPSSSLNPQQQNQPYLAQYQQAQRINGVGLGIEG</sequence>
<comment type="subcellular location">
    <subcellularLocation>
        <location evidence="1">Nucleus</location>
    </subcellularLocation>
</comment>
<keyword evidence="4" id="KW-0804">Transcription</keyword>